<evidence type="ECO:0000259" key="1">
    <source>
        <dbReference type="PROSITE" id="PS50097"/>
    </source>
</evidence>
<dbReference type="SUPFAM" id="SSF54695">
    <property type="entry name" value="POZ domain"/>
    <property type="match status" value="2"/>
</dbReference>
<keyword evidence="3" id="KW-1185">Reference proteome</keyword>
<gene>
    <name evidence="2" type="ORF">HNY73_018496</name>
</gene>
<dbReference type="Gene3D" id="1.25.40.420">
    <property type="match status" value="1"/>
</dbReference>
<organism evidence="2 3">
    <name type="scientific">Argiope bruennichi</name>
    <name type="common">Wasp spider</name>
    <name type="synonym">Aranea bruennichi</name>
    <dbReference type="NCBI Taxonomy" id="94029"/>
    <lineage>
        <taxon>Eukaryota</taxon>
        <taxon>Metazoa</taxon>
        <taxon>Ecdysozoa</taxon>
        <taxon>Arthropoda</taxon>
        <taxon>Chelicerata</taxon>
        <taxon>Arachnida</taxon>
        <taxon>Araneae</taxon>
        <taxon>Araneomorphae</taxon>
        <taxon>Entelegynae</taxon>
        <taxon>Araneoidea</taxon>
        <taxon>Araneidae</taxon>
        <taxon>Argiope</taxon>
    </lineage>
</organism>
<dbReference type="InterPro" id="IPR011333">
    <property type="entry name" value="SKP1/BTB/POZ_sf"/>
</dbReference>
<dbReference type="SUPFAM" id="SSF49599">
    <property type="entry name" value="TRAF domain-like"/>
    <property type="match status" value="1"/>
</dbReference>
<comment type="caution">
    <text evidence="2">The sequence shown here is derived from an EMBL/GenBank/DDBJ whole genome shotgun (WGS) entry which is preliminary data.</text>
</comment>
<feature type="domain" description="BTB" evidence="1">
    <location>
        <begin position="708"/>
        <end position="745"/>
    </location>
</feature>
<evidence type="ECO:0000313" key="3">
    <source>
        <dbReference type="Proteomes" id="UP000807504"/>
    </source>
</evidence>
<dbReference type="PROSITE" id="PS50097">
    <property type="entry name" value="BTB"/>
    <property type="match status" value="2"/>
</dbReference>
<feature type="domain" description="BTB" evidence="1">
    <location>
        <begin position="247"/>
        <end position="314"/>
    </location>
</feature>
<dbReference type="Pfam" id="PF00651">
    <property type="entry name" value="BTB"/>
    <property type="match status" value="2"/>
</dbReference>
<dbReference type="CDD" id="cd18186">
    <property type="entry name" value="BTB_POZ_ZBTB_KLHL-like"/>
    <property type="match status" value="2"/>
</dbReference>
<dbReference type="InterPro" id="IPR000210">
    <property type="entry name" value="BTB/POZ_dom"/>
</dbReference>
<evidence type="ECO:0000313" key="2">
    <source>
        <dbReference type="EMBL" id="KAF8771037.1"/>
    </source>
</evidence>
<dbReference type="Proteomes" id="UP000807504">
    <property type="component" value="Unassembled WGS sequence"/>
</dbReference>
<dbReference type="Gene3D" id="2.60.210.10">
    <property type="entry name" value="Apoptosis, Tumor Necrosis Factor Receptor Associated Protein 2, Chain A"/>
    <property type="match status" value="1"/>
</dbReference>
<reference evidence="2" key="1">
    <citation type="journal article" date="2020" name="bioRxiv">
        <title>Chromosome-level reference genome of the European wasp spider Argiope bruennichi: a resource for studies on range expansion and evolutionary adaptation.</title>
        <authorList>
            <person name="Sheffer M.M."/>
            <person name="Hoppe A."/>
            <person name="Krehenwinkel H."/>
            <person name="Uhl G."/>
            <person name="Kuss A.W."/>
            <person name="Jensen L."/>
            <person name="Jensen C."/>
            <person name="Gillespie R.G."/>
            <person name="Hoff K.J."/>
            <person name="Prost S."/>
        </authorList>
    </citation>
    <scope>NUCLEOTIDE SEQUENCE</scope>
</reference>
<proteinExistence type="predicted"/>
<dbReference type="PANTHER" id="PTHR24413">
    <property type="entry name" value="SPECKLE-TYPE POZ PROTEIN"/>
    <property type="match status" value="1"/>
</dbReference>
<dbReference type="InterPro" id="IPR008974">
    <property type="entry name" value="TRAF-like"/>
</dbReference>
<reference evidence="2" key="2">
    <citation type="submission" date="2020-06" db="EMBL/GenBank/DDBJ databases">
        <authorList>
            <person name="Sheffer M."/>
        </authorList>
    </citation>
    <scope>NUCLEOTIDE SEQUENCE</scope>
</reference>
<protein>
    <submittedName>
        <fullName evidence="2">Speckle-type POZ protein B like protein</fullName>
    </submittedName>
</protein>
<dbReference type="EMBL" id="JABXBU010002228">
    <property type="protein sequence ID" value="KAF8771037.1"/>
    <property type="molecule type" value="Genomic_DNA"/>
</dbReference>
<dbReference type="AlphaFoldDB" id="A0A8T0EE87"/>
<accession>A0A8T0EE87</accession>
<dbReference type="Gene3D" id="3.30.710.10">
    <property type="entry name" value="Potassium Channel Kv1.1, Chain A"/>
    <property type="match status" value="2"/>
</dbReference>
<dbReference type="SMART" id="SM00225">
    <property type="entry name" value="BTB"/>
    <property type="match status" value="1"/>
</dbReference>
<name>A0A8T0EE87_ARGBR</name>
<sequence>MACPREGFTITWRIENYDYFFEKRGFRIFSPPFAIDSLKHISWILNIVPNSIERKDHIVFDVERKAILNVPDTELDFEISFFKDNDSIPLLEWTNIHTNRNSQNSLDCYVPQYAVYGRKGNEFVLPNILTIRCRMFKTKGLVLKSGRCFARTRIRVAKTAFAAVTDRFSHLVHSEERNLAINYLMENSTQFLSNDSLTLKCEFAFSTGIEYNEIEDSEFGDLAIATQPKITCALEDLTCLYEEGILCDIQLQTATETFNAHESILSARSSVFKRMFTTDMMEKTTDCITIEDLDANTVRRMLTFFYSDKLENLDWEIAKNLYYAADKYNILALKCRCSSFLKENLQPSSCCELLQMSDRHQDADLKKSAQEYVAIYRDAVLCSEQWKSLEKSDPELIIETLRAICLGSPSFVINSIKDTSWKLIIIPNPSQEEGHLFFCIQRIGPILPESGLLSEPSFLTDDSSFLSHNGSTNTKSCKEYFSDCFVPYHEVYARKRGLFLLTKTLTISCKMYMSEGSFPDAGQCFARTRIRVEKSAFIGFMEKFSSLVPDENRTLSIKSSSNEKQLLTLNLSVAGDLCCIERIWIEIIPNKKDYIKFCKCKFFLVDCEGNKTKCGRNEYLYENYIGERDPGKWKFPLNFTKGYLKKNTQFLPNDILTLKCEFAFSGSTECKAIEDSEFGNLTLVNKKHSKFPSALQDISCLYKEGILCDMKLQTETETFDVHKNILSARSSVFKTMLTTDMKEKDYRLRDHRRFRCRYCSSYA</sequence>